<comment type="function">
    <text evidence="8 9">This protein is involved in the repair of mismatches in DNA. It is possible that it carries out the mismatch recognition step. This protein has a weak ATPase activity.</text>
</comment>
<dbReference type="Pfam" id="PF05188">
    <property type="entry name" value="MutS_II"/>
    <property type="match status" value="1"/>
</dbReference>
<evidence type="ECO:0000256" key="1">
    <source>
        <dbReference type="ARBA" id="ARBA00006271"/>
    </source>
</evidence>
<evidence type="ECO:0000256" key="8">
    <source>
        <dbReference type="ARBA" id="ARBA00024647"/>
    </source>
</evidence>
<dbReference type="Pfam" id="PF05192">
    <property type="entry name" value="MutS_III"/>
    <property type="match status" value="1"/>
</dbReference>
<proteinExistence type="inferred from homology"/>
<feature type="region of interest" description="Disordered" evidence="11">
    <location>
        <begin position="1"/>
        <end position="23"/>
    </location>
</feature>
<feature type="binding site" evidence="9">
    <location>
        <begin position="656"/>
        <end position="663"/>
    </location>
    <ligand>
        <name>ATP</name>
        <dbReference type="ChEBI" id="CHEBI:30616"/>
    </ligand>
</feature>
<accession>A0A933W232</accession>
<dbReference type="InterPro" id="IPR027417">
    <property type="entry name" value="P-loop_NTPase"/>
</dbReference>
<dbReference type="Gene3D" id="6.10.140.430">
    <property type="match status" value="1"/>
</dbReference>
<dbReference type="Pfam" id="PF05190">
    <property type="entry name" value="MutS_IV"/>
    <property type="match status" value="1"/>
</dbReference>
<dbReference type="SMART" id="SM00534">
    <property type="entry name" value="MUTSac"/>
    <property type="match status" value="1"/>
</dbReference>
<evidence type="ECO:0000313" key="13">
    <source>
        <dbReference type="EMBL" id="MBI5130610.1"/>
    </source>
</evidence>
<evidence type="ECO:0000313" key="14">
    <source>
        <dbReference type="Proteomes" id="UP000782519"/>
    </source>
</evidence>
<dbReference type="CDD" id="cd03284">
    <property type="entry name" value="ABC_MutS1"/>
    <property type="match status" value="1"/>
</dbReference>
<dbReference type="Pfam" id="PF01624">
    <property type="entry name" value="MutS_I"/>
    <property type="match status" value="1"/>
</dbReference>
<keyword evidence="7 9" id="KW-0234">DNA repair</keyword>
<dbReference type="InterPro" id="IPR017261">
    <property type="entry name" value="DNA_mismatch_repair_MutS/MSH"/>
</dbReference>
<sequence>MTIRPDIPTPPDPPPPAEASAKMSPMMEQYHEIKAANPGLLLFYRMGDFYELFFEDAEIASRALGITLTKRGKHLGADIPMCGVPVERSDDYLHRLIALGHRVAVCEQTEDPAAARARKSVVRRDVVRLITPGTLTEDTLLDARANNYLLAIARARGSAGADRIGLAWIDISTGEFSVTECATGELSATLARINPNEAIVSDALYSDAELGPSLRELAAVTPLTRDVFDSATAERRLCDYFAVATMDGLAALSRLEAAAAAACVTYVDRTQLGKRPPLSPPSREATGSTMAIDPATRANLELTRTLAGERRGSLLDAIDCTVTAAGSRLLAQRLAAPLTDAAAIARRLDAVEAFVAEPVLREQIRSALRAAPDMARALARLSLGRGGPRDLAALCSGILAADEVLAQLSRLAAPPQDIAAAMAALQRPSRDLCNELGRALADDLPLMKRDGGFVRDGYEASLDETRKLRDASRLVVAAMQARYADETGVKALKIRHNNVLGYFVEVTAQHGDRLMAPPLNATFIHRQTLAGQIRFTTAELGEIEAKIANAGDRALGLELEIFDRLAAMIDTAGDDLRAAAHAFALLDVATALAKLAVDDNYVRPEVDASLSFAIEGGRHPVVEQALKRAGEPFIANACDLSPGPAQKSGQIWLLTGPNMAGKSTFLRQNALIALLAQTGSFVPASRARIGIVDRLFSRVGAADDLARGRSTFMVEMVETAAILNQATERALVILDEIGRGTATFDGLSIAWAAIEHLHEQNRCRSLFATHYHELTALSAKLPRLFNATVRVKEWRGEVVFLHEVLPGSADRSYGIQVAKLAGLPPTVVNRAKAVLAKLEANDRGQPKALIDDLPLFAITARAPAEAAPPTEAEQLIEAVKALHPDELSPREALDALYALKAKLPKGD</sequence>
<organism evidence="13 14">
    <name type="scientific">Rhodopseudomonas palustris</name>
    <dbReference type="NCBI Taxonomy" id="1076"/>
    <lineage>
        <taxon>Bacteria</taxon>
        <taxon>Pseudomonadati</taxon>
        <taxon>Pseudomonadota</taxon>
        <taxon>Alphaproteobacteria</taxon>
        <taxon>Hyphomicrobiales</taxon>
        <taxon>Nitrobacteraceae</taxon>
        <taxon>Rhodopseudomonas</taxon>
    </lineage>
</organism>
<evidence type="ECO:0000259" key="12">
    <source>
        <dbReference type="PROSITE" id="PS00486"/>
    </source>
</evidence>
<dbReference type="InterPro" id="IPR005748">
    <property type="entry name" value="DNA_mismatch_repair_MutS"/>
</dbReference>
<dbReference type="NCBIfam" id="TIGR01070">
    <property type="entry name" value="mutS1"/>
    <property type="match status" value="1"/>
</dbReference>
<dbReference type="FunFam" id="3.40.1170.10:FF:000001">
    <property type="entry name" value="DNA mismatch repair protein MutS"/>
    <property type="match status" value="1"/>
</dbReference>
<dbReference type="GO" id="GO:0030983">
    <property type="term" value="F:mismatched DNA binding"/>
    <property type="evidence" value="ECO:0007669"/>
    <property type="project" value="InterPro"/>
</dbReference>
<dbReference type="PIRSF" id="PIRSF037677">
    <property type="entry name" value="DNA_mis_repair_Msh6"/>
    <property type="match status" value="1"/>
</dbReference>
<dbReference type="Pfam" id="PF00488">
    <property type="entry name" value="MutS_V"/>
    <property type="match status" value="1"/>
</dbReference>
<dbReference type="InterPro" id="IPR007860">
    <property type="entry name" value="DNA_mmatch_repair_MutS_con_dom"/>
</dbReference>
<feature type="region of interest" description="Disordered" evidence="11">
    <location>
        <begin position="274"/>
        <end position="294"/>
    </location>
</feature>
<dbReference type="InterPro" id="IPR007695">
    <property type="entry name" value="DNA_mismatch_repair_MutS-lik_N"/>
</dbReference>
<dbReference type="SMART" id="SM00533">
    <property type="entry name" value="MUTSd"/>
    <property type="match status" value="1"/>
</dbReference>
<evidence type="ECO:0000256" key="10">
    <source>
        <dbReference type="RuleBase" id="RU003756"/>
    </source>
</evidence>
<dbReference type="Gene3D" id="3.30.420.110">
    <property type="entry name" value="MutS, connector domain"/>
    <property type="match status" value="1"/>
</dbReference>
<evidence type="ECO:0000256" key="3">
    <source>
        <dbReference type="ARBA" id="ARBA00022741"/>
    </source>
</evidence>
<name>A0A933W232_RHOPL</name>
<dbReference type="FunFam" id="3.40.50.300:FF:001579">
    <property type="entry name" value="DNA mismatch repair protein MutS"/>
    <property type="match status" value="1"/>
</dbReference>
<dbReference type="NCBIfam" id="NF003810">
    <property type="entry name" value="PRK05399.1"/>
    <property type="match status" value="1"/>
</dbReference>
<dbReference type="SUPFAM" id="SSF48334">
    <property type="entry name" value="DNA repair protein MutS, domain III"/>
    <property type="match status" value="1"/>
</dbReference>
<dbReference type="Gene3D" id="3.40.1170.10">
    <property type="entry name" value="DNA repair protein MutS, domain I"/>
    <property type="match status" value="1"/>
</dbReference>
<comment type="caution">
    <text evidence="13">The sequence shown here is derived from an EMBL/GenBank/DDBJ whole genome shotgun (WGS) entry which is preliminary data.</text>
</comment>
<evidence type="ECO:0000256" key="2">
    <source>
        <dbReference type="ARBA" id="ARBA00021982"/>
    </source>
</evidence>
<feature type="domain" description="DNA mismatch repair proteins mutS family" evidence="12">
    <location>
        <begin position="730"/>
        <end position="746"/>
    </location>
</feature>
<dbReference type="Proteomes" id="UP000782519">
    <property type="component" value="Unassembled WGS sequence"/>
</dbReference>
<evidence type="ECO:0000256" key="5">
    <source>
        <dbReference type="ARBA" id="ARBA00022840"/>
    </source>
</evidence>
<evidence type="ECO:0000256" key="9">
    <source>
        <dbReference type="HAMAP-Rule" id="MF_00096"/>
    </source>
</evidence>
<dbReference type="GO" id="GO:0005829">
    <property type="term" value="C:cytosol"/>
    <property type="evidence" value="ECO:0007669"/>
    <property type="project" value="TreeGrafter"/>
</dbReference>
<evidence type="ECO:0000256" key="11">
    <source>
        <dbReference type="SAM" id="MobiDB-lite"/>
    </source>
</evidence>
<dbReference type="HAMAP" id="MF_00096">
    <property type="entry name" value="MutS"/>
    <property type="match status" value="1"/>
</dbReference>
<keyword evidence="4 9" id="KW-0227">DNA damage</keyword>
<keyword evidence="6 9" id="KW-0238">DNA-binding</keyword>
<dbReference type="SUPFAM" id="SSF55271">
    <property type="entry name" value="DNA repair protein MutS, domain I"/>
    <property type="match status" value="1"/>
</dbReference>
<dbReference type="Gene3D" id="1.10.1420.10">
    <property type="match status" value="2"/>
</dbReference>
<evidence type="ECO:0000256" key="6">
    <source>
        <dbReference type="ARBA" id="ARBA00023125"/>
    </source>
</evidence>
<comment type="similarity">
    <text evidence="1 9 10">Belongs to the DNA mismatch repair MutS family.</text>
</comment>
<dbReference type="InterPro" id="IPR007861">
    <property type="entry name" value="DNA_mismatch_repair_MutS_clamp"/>
</dbReference>
<feature type="compositionally biased region" description="Pro residues" evidence="11">
    <location>
        <begin position="7"/>
        <end position="17"/>
    </location>
</feature>
<dbReference type="GO" id="GO:0003684">
    <property type="term" value="F:damaged DNA binding"/>
    <property type="evidence" value="ECO:0007669"/>
    <property type="project" value="UniProtKB-UniRule"/>
</dbReference>
<keyword evidence="3 9" id="KW-0547">Nucleotide-binding</keyword>
<dbReference type="GO" id="GO:0005524">
    <property type="term" value="F:ATP binding"/>
    <property type="evidence" value="ECO:0007669"/>
    <property type="project" value="UniProtKB-UniRule"/>
</dbReference>
<dbReference type="InterPro" id="IPR045076">
    <property type="entry name" value="MutS"/>
</dbReference>
<dbReference type="Gene3D" id="3.40.50.300">
    <property type="entry name" value="P-loop containing nucleotide triphosphate hydrolases"/>
    <property type="match status" value="1"/>
</dbReference>
<protein>
    <recommendedName>
        <fullName evidence="2 9">DNA mismatch repair protein MutS</fullName>
    </recommendedName>
</protein>
<dbReference type="SUPFAM" id="SSF53150">
    <property type="entry name" value="DNA repair protein MutS, domain II"/>
    <property type="match status" value="1"/>
</dbReference>
<dbReference type="PROSITE" id="PS00486">
    <property type="entry name" value="DNA_MISMATCH_REPAIR_2"/>
    <property type="match status" value="1"/>
</dbReference>
<reference evidence="13" key="1">
    <citation type="submission" date="2020-07" db="EMBL/GenBank/DDBJ databases">
        <title>Huge and variable diversity of episymbiotic CPR bacteria and DPANN archaea in groundwater ecosystems.</title>
        <authorList>
            <person name="He C.Y."/>
            <person name="Keren R."/>
            <person name="Whittaker M."/>
            <person name="Farag I.F."/>
            <person name="Doudna J."/>
            <person name="Cate J.H.D."/>
            <person name="Banfield J.F."/>
        </authorList>
    </citation>
    <scope>NUCLEOTIDE SEQUENCE</scope>
    <source>
        <strain evidence="13">NC_groundwater_1818_Pr3_B-0.1um_66_35</strain>
    </source>
</reference>
<dbReference type="InterPro" id="IPR000432">
    <property type="entry name" value="DNA_mismatch_repair_MutS_C"/>
</dbReference>
<dbReference type="GO" id="GO:0006298">
    <property type="term" value="P:mismatch repair"/>
    <property type="evidence" value="ECO:0007669"/>
    <property type="project" value="UniProtKB-UniRule"/>
</dbReference>
<dbReference type="InterPro" id="IPR036678">
    <property type="entry name" value="MutS_con_dom_sf"/>
</dbReference>
<dbReference type="GO" id="GO:0140664">
    <property type="term" value="F:ATP-dependent DNA damage sensor activity"/>
    <property type="evidence" value="ECO:0007669"/>
    <property type="project" value="InterPro"/>
</dbReference>
<keyword evidence="5 9" id="KW-0067">ATP-binding</keyword>
<dbReference type="AlphaFoldDB" id="A0A933W232"/>
<dbReference type="InterPro" id="IPR007696">
    <property type="entry name" value="DNA_mismatch_repair_MutS_core"/>
</dbReference>
<dbReference type="InterPro" id="IPR036187">
    <property type="entry name" value="DNA_mismatch_repair_MutS_sf"/>
</dbReference>
<dbReference type="EMBL" id="JACRJB010000040">
    <property type="protein sequence ID" value="MBI5130610.1"/>
    <property type="molecule type" value="Genomic_DNA"/>
</dbReference>
<dbReference type="PANTHER" id="PTHR11361">
    <property type="entry name" value="DNA MISMATCH REPAIR PROTEIN MUTS FAMILY MEMBER"/>
    <property type="match status" value="1"/>
</dbReference>
<dbReference type="PANTHER" id="PTHR11361:SF34">
    <property type="entry name" value="DNA MISMATCH REPAIR PROTEIN MSH1, MITOCHONDRIAL"/>
    <property type="match status" value="1"/>
</dbReference>
<gene>
    <name evidence="9 13" type="primary">mutS</name>
    <name evidence="13" type="ORF">HZA66_14310</name>
</gene>
<evidence type="ECO:0000256" key="7">
    <source>
        <dbReference type="ARBA" id="ARBA00023204"/>
    </source>
</evidence>
<dbReference type="SUPFAM" id="SSF52540">
    <property type="entry name" value="P-loop containing nucleoside triphosphate hydrolases"/>
    <property type="match status" value="1"/>
</dbReference>
<dbReference type="InterPro" id="IPR016151">
    <property type="entry name" value="DNA_mismatch_repair_MutS_N"/>
</dbReference>
<evidence type="ECO:0000256" key="4">
    <source>
        <dbReference type="ARBA" id="ARBA00022763"/>
    </source>
</evidence>